<evidence type="ECO:0000259" key="9">
    <source>
        <dbReference type="PROSITE" id="PS50240"/>
    </source>
</evidence>
<feature type="domain" description="Peptidase S1" evidence="9">
    <location>
        <begin position="26"/>
        <end position="255"/>
    </location>
</feature>
<dbReference type="PROSITE" id="PS00134">
    <property type="entry name" value="TRYPSIN_HIS"/>
    <property type="match status" value="1"/>
</dbReference>
<evidence type="ECO:0000256" key="7">
    <source>
        <dbReference type="RuleBase" id="RU363034"/>
    </source>
</evidence>
<evidence type="ECO:0000256" key="1">
    <source>
        <dbReference type="ARBA" id="ARBA00004613"/>
    </source>
</evidence>
<organism evidence="10">
    <name type="scientific">Heterololigo bleekeri</name>
    <name type="common">Spear squid</name>
    <name type="synonym">Loligo bleekeri</name>
    <dbReference type="NCBI Taxonomy" id="1423826"/>
    <lineage>
        <taxon>Eukaryota</taxon>
        <taxon>Metazoa</taxon>
        <taxon>Spiralia</taxon>
        <taxon>Lophotrochozoa</taxon>
        <taxon>Mollusca</taxon>
        <taxon>Cephalopoda</taxon>
        <taxon>Coleoidea</taxon>
        <taxon>Decapodiformes</taxon>
        <taxon>Myopsida</taxon>
        <taxon>Loliginidae</taxon>
        <taxon>Heterololigo</taxon>
    </lineage>
</organism>
<dbReference type="PROSITE" id="PS50240">
    <property type="entry name" value="TRYPSIN_DOM"/>
    <property type="match status" value="1"/>
</dbReference>
<name>D2KX88_HETBL</name>
<dbReference type="Gene3D" id="2.40.10.10">
    <property type="entry name" value="Trypsin-like serine proteases"/>
    <property type="match status" value="1"/>
</dbReference>
<keyword evidence="3 8" id="KW-0732">Signal</keyword>
<dbReference type="CDD" id="cd00190">
    <property type="entry name" value="Tryp_SPc"/>
    <property type="match status" value="1"/>
</dbReference>
<feature type="chain" id="PRO_5003033599" evidence="8">
    <location>
        <begin position="21"/>
        <end position="258"/>
    </location>
</feature>
<evidence type="ECO:0000256" key="5">
    <source>
        <dbReference type="ARBA" id="ARBA00023180"/>
    </source>
</evidence>
<dbReference type="FunFam" id="2.40.10.10:FF:000068">
    <property type="entry name" value="transmembrane protease serine 2"/>
    <property type="match status" value="1"/>
</dbReference>
<evidence type="ECO:0000256" key="4">
    <source>
        <dbReference type="ARBA" id="ARBA00023157"/>
    </source>
</evidence>
<dbReference type="InterPro" id="IPR001314">
    <property type="entry name" value="Peptidase_S1A"/>
</dbReference>
<dbReference type="InterPro" id="IPR033116">
    <property type="entry name" value="TRYPSIN_SER"/>
</dbReference>
<dbReference type="SMART" id="SM00020">
    <property type="entry name" value="Tryp_SPc"/>
    <property type="match status" value="1"/>
</dbReference>
<keyword evidence="2" id="KW-0964">Secreted</keyword>
<comment type="subcellular location">
    <subcellularLocation>
        <location evidence="1">Secreted</location>
    </subcellularLocation>
</comment>
<dbReference type="AlphaFoldDB" id="D2KX88"/>
<comment type="similarity">
    <text evidence="6">Belongs to the peptidase S1 family. CLIP subfamily.</text>
</comment>
<evidence type="ECO:0000313" key="10">
    <source>
        <dbReference type="EMBL" id="BAI66448.1"/>
    </source>
</evidence>
<dbReference type="GO" id="GO:0004252">
    <property type="term" value="F:serine-type endopeptidase activity"/>
    <property type="evidence" value="ECO:0007669"/>
    <property type="project" value="InterPro"/>
</dbReference>
<dbReference type="PANTHER" id="PTHR24256">
    <property type="entry name" value="TRYPTASE-RELATED"/>
    <property type="match status" value="1"/>
</dbReference>
<keyword evidence="7 10" id="KW-0645">Protease</keyword>
<accession>D2KX88</accession>
<dbReference type="Pfam" id="PF00089">
    <property type="entry name" value="Trypsin"/>
    <property type="match status" value="1"/>
</dbReference>
<dbReference type="FunFam" id="2.40.10.10:FF:000054">
    <property type="entry name" value="Complement C1r subcomponent"/>
    <property type="match status" value="1"/>
</dbReference>
<dbReference type="GO" id="GO:0005576">
    <property type="term" value="C:extracellular region"/>
    <property type="evidence" value="ECO:0007669"/>
    <property type="project" value="UniProtKB-SubCell"/>
</dbReference>
<dbReference type="InterPro" id="IPR043504">
    <property type="entry name" value="Peptidase_S1_PA_chymotrypsin"/>
</dbReference>
<keyword evidence="4" id="KW-1015">Disulfide bond</keyword>
<dbReference type="PRINTS" id="PR00722">
    <property type="entry name" value="CHYMOTRYPSIN"/>
</dbReference>
<evidence type="ECO:0000256" key="6">
    <source>
        <dbReference type="ARBA" id="ARBA00024195"/>
    </source>
</evidence>
<feature type="signal peptide" evidence="8">
    <location>
        <begin position="1"/>
        <end position="20"/>
    </location>
</feature>
<evidence type="ECO:0000256" key="8">
    <source>
        <dbReference type="SAM" id="SignalP"/>
    </source>
</evidence>
<dbReference type="GO" id="GO:0006508">
    <property type="term" value="P:proteolysis"/>
    <property type="evidence" value="ECO:0007669"/>
    <property type="project" value="UniProtKB-KW"/>
</dbReference>
<keyword evidence="7" id="KW-0378">Hydrolase</keyword>
<sequence>MLPFIYLISAILVSTLSVQGSEVHHIVGGTKAKRCEFPHIVFIYTAKNGHYFGCGGSLIDNKHVLTAAHCMAGDVTKVDILIGSLDKRTMPIWAPVARFIKNSKYAKLRSTVVNDIAVLTLAKPVRFTSCIKPIRMATPDEAFVGDCVIAGWGRTGFNLPTSQILLRANVPIMDHATCANRLPIILKQHLCVGSGKILDTTTCKGDSGGPLMCKSAVDGSQVLAGIVSYGWKCNTGLAVFTKVSYYLDWVNSVRKLIP</sequence>
<reference evidence="10" key="1">
    <citation type="submission" date="2009-07" db="EMBL/GenBank/DDBJ databases">
        <title>Identification of enzyme genes in liver of the Bleeler's squid Loligo bleekeri by expressed sequence tag analysis.</title>
        <authorList>
            <person name="Kondo H."/>
            <person name="Morita T."/>
            <person name="Honda Y."/>
            <person name="Ikeda M."/>
            <person name="Kurosaka C."/>
            <person name="Shitara A."/>
            <person name="Nozaki R."/>
            <person name="Hirono I."/>
            <person name="Aoki T."/>
        </authorList>
    </citation>
    <scope>NUCLEOTIDE SEQUENCE</scope>
    <source>
        <tissue evidence="10">Liver</tissue>
    </source>
</reference>
<dbReference type="EMBL" id="AB512500">
    <property type="protein sequence ID" value="BAI66448.1"/>
    <property type="molecule type" value="mRNA"/>
</dbReference>
<dbReference type="InterPro" id="IPR001254">
    <property type="entry name" value="Trypsin_dom"/>
</dbReference>
<dbReference type="SMR" id="D2KX88"/>
<dbReference type="PROSITE" id="PS00135">
    <property type="entry name" value="TRYPSIN_SER"/>
    <property type="match status" value="1"/>
</dbReference>
<keyword evidence="5" id="KW-0325">Glycoprotein</keyword>
<keyword evidence="7" id="KW-0720">Serine protease</keyword>
<dbReference type="InterPro" id="IPR009003">
    <property type="entry name" value="Peptidase_S1_PA"/>
</dbReference>
<proteinExistence type="evidence at transcript level"/>
<protein>
    <submittedName>
        <fullName evidence="10">Serine protease 2</fullName>
    </submittedName>
</protein>
<dbReference type="SUPFAM" id="SSF50494">
    <property type="entry name" value="Trypsin-like serine proteases"/>
    <property type="match status" value="1"/>
</dbReference>
<dbReference type="InterPro" id="IPR018114">
    <property type="entry name" value="TRYPSIN_HIS"/>
</dbReference>
<dbReference type="InterPro" id="IPR051487">
    <property type="entry name" value="Ser/Thr_Proteases_Immune/Dev"/>
</dbReference>
<evidence type="ECO:0000256" key="3">
    <source>
        <dbReference type="ARBA" id="ARBA00022729"/>
    </source>
</evidence>
<evidence type="ECO:0000256" key="2">
    <source>
        <dbReference type="ARBA" id="ARBA00022525"/>
    </source>
</evidence>